<feature type="transmembrane region" description="Helical" evidence="7">
    <location>
        <begin position="27"/>
        <end position="53"/>
    </location>
</feature>
<evidence type="ECO:0000313" key="10">
    <source>
        <dbReference type="Proteomes" id="UP000886884"/>
    </source>
</evidence>
<protein>
    <submittedName>
        <fullName evidence="9">Sugar ABC transporter permease</fullName>
    </submittedName>
</protein>
<dbReference type="Gene3D" id="1.10.3720.10">
    <property type="entry name" value="MetI-like"/>
    <property type="match status" value="1"/>
</dbReference>
<evidence type="ECO:0000256" key="3">
    <source>
        <dbReference type="ARBA" id="ARBA00022475"/>
    </source>
</evidence>
<dbReference type="Proteomes" id="UP000886884">
    <property type="component" value="Unassembled WGS sequence"/>
</dbReference>
<organism evidence="9 10">
    <name type="scientific">Candidatus Ornithocaccomicrobium faecavium</name>
    <dbReference type="NCBI Taxonomy" id="2840890"/>
    <lineage>
        <taxon>Bacteria</taxon>
        <taxon>Bacillati</taxon>
        <taxon>Bacillota</taxon>
        <taxon>Clostridia</taxon>
        <taxon>Candidatus Ornithocaccomicrobium</taxon>
    </lineage>
</organism>
<dbReference type="InterPro" id="IPR000515">
    <property type="entry name" value="MetI-like"/>
</dbReference>
<keyword evidence="5 7" id="KW-1133">Transmembrane helix</keyword>
<feature type="transmembrane region" description="Helical" evidence="7">
    <location>
        <begin position="90"/>
        <end position="111"/>
    </location>
</feature>
<reference evidence="9" key="1">
    <citation type="submission" date="2020-10" db="EMBL/GenBank/DDBJ databases">
        <authorList>
            <person name="Gilroy R."/>
        </authorList>
    </citation>
    <scope>NUCLEOTIDE SEQUENCE</scope>
    <source>
        <strain evidence="9">CHK183-6373</strain>
    </source>
</reference>
<dbReference type="SUPFAM" id="SSF161098">
    <property type="entry name" value="MetI-like"/>
    <property type="match status" value="1"/>
</dbReference>
<gene>
    <name evidence="9" type="ORF">IAA64_00380</name>
</gene>
<comment type="caution">
    <text evidence="9">The sequence shown here is derived from an EMBL/GenBank/DDBJ whole genome shotgun (WGS) entry which is preliminary data.</text>
</comment>
<evidence type="ECO:0000256" key="2">
    <source>
        <dbReference type="ARBA" id="ARBA00022448"/>
    </source>
</evidence>
<keyword evidence="6 7" id="KW-0472">Membrane</keyword>
<dbReference type="PANTHER" id="PTHR30193">
    <property type="entry name" value="ABC TRANSPORTER PERMEASE PROTEIN"/>
    <property type="match status" value="1"/>
</dbReference>
<evidence type="ECO:0000256" key="7">
    <source>
        <dbReference type="RuleBase" id="RU363032"/>
    </source>
</evidence>
<dbReference type="EMBL" id="DVOT01000007">
    <property type="protein sequence ID" value="HIV26397.1"/>
    <property type="molecule type" value="Genomic_DNA"/>
</dbReference>
<dbReference type="InterPro" id="IPR051393">
    <property type="entry name" value="ABC_transporter_permease"/>
</dbReference>
<keyword evidence="3" id="KW-1003">Cell membrane</keyword>
<proteinExistence type="inferred from homology"/>
<accession>A0A9D1TC50</accession>
<dbReference type="GO" id="GO:0055085">
    <property type="term" value="P:transmembrane transport"/>
    <property type="evidence" value="ECO:0007669"/>
    <property type="project" value="InterPro"/>
</dbReference>
<evidence type="ECO:0000256" key="6">
    <source>
        <dbReference type="ARBA" id="ARBA00023136"/>
    </source>
</evidence>
<comment type="similarity">
    <text evidence="7">Belongs to the binding-protein-dependent transport system permease family.</text>
</comment>
<dbReference type="InterPro" id="IPR035906">
    <property type="entry name" value="MetI-like_sf"/>
</dbReference>
<reference evidence="9" key="2">
    <citation type="journal article" date="2021" name="PeerJ">
        <title>Extensive microbial diversity within the chicken gut microbiome revealed by metagenomics and culture.</title>
        <authorList>
            <person name="Gilroy R."/>
            <person name="Ravi A."/>
            <person name="Getino M."/>
            <person name="Pursley I."/>
            <person name="Horton D.L."/>
            <person name="Alikhan N.F."/>
            <person name="Baker D."/>
            <person name="Gharbi K."/>
            <person name="Hall N."/>
            <person name="Watson M."/>
            <person name="Adriaenssens E.M."/>
            <person name="Foster-Nyarko E."/>
            <person name="Jarju S."/>
            <person name="Secka A."/>
            <person name="Antonio M."/>
            <person name="Oren A."/>
            <person name="Chaudhuri R.R."/>
            <person name="La Ragione R."/>
            <person name="Hildebrand F."/>
            <person name="Pallen M.J."/>
        </authorList>
    </citation>
    <scope>NUCLEOTIDE SEQUENCE</scope>
    <source>
        <strain evidence="9">CHK183-6373</strain>
    </source>
</reference>
<dbReference type="PROSITE" id="PS50928">
    <property type="entry name" value="ABC_TM1"/>
    <property type="match status" value="1"/>
</dbReference>
<keyword evidence="4 7" id="KW-0812">Transmembrane</keyword>
<feature type="transmembrane region" description="Helical" evidence="7">
    <location>
        <begin position="132"/>
        <end position="152"/>
    </location>
</feature>
<evidence type="ECO:0000256" key="4">
    <source>
        <dbReference type="ARBA" id="ARBA00022692"/>
    </source>
</evidence>
<comment type="subcellular location">
    <subcellularLocation>
        <location evidence="1 7">Cell membrane</location>
        <topology evidence="1 7">Multi-pass membrane protein</topology>
    </subcellularLocation>
</comment>
<dbReference type="PANTHER" id="PTHR30193:SF44">
    <property type="entry name" value="LACTOSE TRANSPORT SYSTEM PERMEASE PROTEIN LACF"/>
    <property type="match status" value="1"/>
</dbReference>
<evidence type="ECO:0000313" key="9">
    <source>
        <dbReference type="EMBL" id="HIV26397.1"/>
    </source>
</evidence>
<feature type="domain" description="ABC transmembrane type-1" evidence="8">
    <location>
        <begin position="86"/>
        <end position="306"/>
    </location>
</feature>
<feature type="transmembrane region" description="Helical" evidence="7">
    <location>
        <begin position="164"/>
        <end position="183"/>
    </location>
</feature>
<evidence type="ECO:0000256" key="5">
    <source>
        <dbReference type="ARBA" id="ARBA00022989"/>
    </source>
</evidence>
<dbReference type="Pfam" id="PF00528">
    <property type="entry name" value="BPD_transp_1"/>
    <property type="match status" value="1"/>
</dbReference>
<keyword evidence="2 7" id="KW-0813">Transport</keyword>
<name>A0A9D1TC50_9FIRM</name>
<sequence>MLHCKSPAKGGSFIGNLRYDLRKNPALLLMMLPSVAFFLLFNYLPMVGVYYAFTDYNVREGLFGSRFVGFANFRFLFSSGNAWTFTANTLIYNIIFIVVGTILRIAFAIMLAEMSARLFKKICQTLMFLPHFVSMVLVGTICFALFSANGFINTARAALGIDKFYFYETPWVWYILIPLVNFWKTTGYGTVVYLSAITGISDDLYEAADLDGASFWQEIVHITLPCLRPTIVILFLMNLGGIMRGQFDLFYQLVGNVPLVRNTTEIIDTYVFRTATESFDISRGTAVGLYQSVVGMLLVLASNWLVRKIEPDMALF</sequence>
<feature type="transmembrane region" description="Helical" evidence="7">
    <location>
        <begin position="287"/>
        <end position="306"/>
    </location>
</feature>
<dbReference type="GO" id="GO:0005886">
    <property type="term" value="C:plasma membrane"/>
    <property type="evidence" value="ECO:0007669"/>
    <property type="project" value="UniProtKB-SubCell"/>
</dbReference>
<evidence type="ECO:0000256" key="1">
    <source>
        <dbReference type="ARBA" id="ARBA00004651"/>
    </source>
</evidence>
<evidence type="ECO:0000259" key="8">
    <source>
        <dbReference type="PROSITE" id="PS50928"/>
    </source>
</evidence>
<dbReference type="CDD" id="cd06261">
    <property type="entry name" value="TM_PBP2"/>
    <property type="match status" value="1"/>
</dbReference>
<dbReference type="AlphaFoldDB" id="A0A9D1TC50"/>